<dbReference type="AlphaFoldDB" id="A0A5N0EG14"/>
<organism evidence="1 2">
    <name type="scientific">Nocardia colli</name>
    <dbReference type="NCBI Taxonomy" id="2545717"/>
    <lineage>
        <taxon>Bacteria</taxon>
        <taxon>Bacillati</taxon>
        <taxon>Actinomycetota</taxon>
        <taxon>Actinomycetes</taxon>
        <taxon>Mycobacteriales</taxon>
        <taxon>Nocardiaceae</taxon>
        <taxon>Nocardia</taxon>
    </lineage>
</organism>
<gene>
    <name evidence="1" type="ORF">F3087_24235</name>
</gene>
<evidence type="ECO:0000313" key="1">
    <source>
        <dbReference type="EMBL" id="KAA8886351.1"/>
    </source>
</evidence>
<dbReference type="Pfam" id="PF10049">
    <property type="entry name" value="DUF2283"/>
    <property type="match status" value="1"/>
</dbReference>
<accession>A0A5N0EG14</accession>
<dbReference type="InterPro" id="IPR019270">
    <property type="entry name" value="DUF2283"/>
</dbReference>
<proteinExistence type="predicted"/>
<reference evidence="1 2" key="1">
    <citation type="submission" date="2019-09" db="EMBL/GenBank/DDBJ databases">
        <authorList>
            <person name="Wang X."/>
        </authorList>
    </citation>
    <scope>NUCLEOTIDE SEQUENCE [LARGE SCALE GENOMIC DNA]</scope>
    <source>
        <strain evidence="1 2">CICC 11023</strain>
    </source>
</reference>
<dbReference type="OrthoDB" id="2911799at2"/>
<dbReference type="RefSeq" id="WP_150404332.1">
    <property type="nucleotide sequence ID" value="NZ_VXLC01000013.1"/>
</dbReference>
<name>A0A5N0EG14_9NOCA</name>
<keyword evidence="2" id="KW-1185">Reference proteome</keyword>
<evidence type="ECO:0000313" key="2">
    <source>
        <dbReference type="Proteomes" id="UP000323876"/>
    </source>
</evidence>
<dbReference type="EMBL" id="VXLC01000013">
    <property type="protein sequence ID" value="KAA8886351.1"/>
    <property type="molecule type" value="Genomic_DNA"/>
</dbReference>
<comment type="caution">
    <text evidence="1">The sequence shown here is derived from an EMBL/GenBank/DDBJ whole genome shotgun (WGS) entry which is preliminary data.</text>
</comment>
<protein>
    <submittedName>
        <fullName evidence="1">DUF2283 domain-containing protein</fullName>
    </submittedName>
</protein>
<sequence length="100" mass="11045">MNLLIRNYNDDKDLIMQSDYVDYLTWDEQHNVAYLALRPNNSGTRRVARTLQVCDEAGDEVVAALDFGADGELMGIELLNAATQLGAALKASAREQQANT</sequence>
<dbReference type="Proteomes" id="UP000323876">
    <property type="component" value="Unassembled WGS sequence"/>
</dbReference>